<dbReference type="InterPro" id="IPR001584">
    <property type="entry name" value="Integrase_cat-core"/>
</dbReference>
<dbReference type="GO" id="GO:0003676">
    <property type="term" value="F:nucleic acid binding"/>
    <property type="evidence" value="ECO:0007669"/>
    <property type="project" value="InterPro"/>
</dbReference>
<feature type="domain" description="Integrase catalytic" evidence="1">
    <location>
        <begin position="91"/>
        <end position="216"/>
    </location>
</feature>
<dbReference type="Proteomes" id="UP000036403">
    <property type="component" value="Unassembled WGS sequence"/>
</dbReference>
<dbReference type="InterPro" id="IPR025724">
    <property type="entry name" value="GAG-pre-integrase_dom"/>
</dbReference>
<dbReference type="STRING" id="67767.A0A0J7KG57"/>
<dbReference type="GO" id="GO:0015074">
    <property type="term" value="P:DNA integration"/>
    <property type="evidence" value="ECO:0007669"/>
    <property type="project" value="InterPro"/>
</dbReference>
<dbReference type="EMBL" id="LBMM01007962">
    <property type="protein sequence ID" value="KMQ89262.1"/>
    <property type="molecule type" value="Genomic_DNA"/>
</dbReference>
<dbReference type="PANTHER" id="PTHR42648">
    <property type="entry name" value="TRANSPOSASE, PUTATIVE-RELATED"/>
    <property type="match status" value="1"/>
</dbReference>
<accession>A0A0J7KG57</accession>
<dbReference type="PANTHER" id="PTHR42648:SF28">
    <property type="entry name" value="TRANSPOSON-ENCODED PROTEIN WITH RIBONUCLEASE H-LIKE AND RETROVIRUS ZINC FINGER-LIKE DOMAINS"/>
    <property type="match status" value="1"/>
</dbReference>
<dbReference type="Pfam" id="PF00665">
    <property type="entry name" value="rve"/>
    <property type="match status" value="1"/>
</dbReference>
<comment type="caution">
    <text evidence="2">The sequence shown here is derived from an EMBL/GenBank/DDBJ whole genome shotgun (WGS) entry which is preliminary data.</text>
</comment>
<evidence type="ECO:0000259" key="1">
    <source>
        <dbReference type="PROSITE" id="PS50994"/>
    </source>
</evidence>
<protein>
    <submittedName>
        <fullName evidence="2">Retrovirus-related pol polyprotein from transposon tnt 1-94</fullName>
    </submittedName>
</protein>
<evidence type="ECO:0000313" key="3">
    <source>
        <dbReference type="Proteomes" id="UP000036403"/>
    </source>
</evidence>
<dbReference type="InterPro" id="IPR039537">
    <property type="entry name" value="Retrotran_Ty1/copia-like"/>
</dbReference>
<dbReference type="SUPFAM" id="SSF53098">
    <property type="entry name" value="Ribonuclease H-like"/>
    <property type="match status" value="1"/>
</dbReference>
<sequence length="216" mass="25166">MCEAYRKNDLYIVRAEIDLKTKVLAETNFTSINDNNIWHRRFCYVSNNNIEKLAKRNKVRGLNNIKIDKYDCNACNIGKSTKSACKKIKGKQSNDVCELIHSDLCGPMPVKSLSGNRYFITFVDDFSRKTTVTCIKSKEEVPNCVKRYIARVEREKGKKVKRFRTDNGLEYCNKELTDFFKETCIKHERSNVETPQMNGIAERINRTLMDLVRSQR</sequence>
<organism evidence="2 3">
    <name type="scientific">Lasius niger</name>
    <name type="common">Black garden ant</name>
    <dbReference type="NCBI Taxonomy" id="67767"/>
    <lineage>
        <taxon>Eukaryota</taxon>
        <taxon>Metazoa</taxon>
        <taxon>Ecdysozoa</taxon>
        <taxon>Arthropoda</taxon>
        <taxon>Hexapoda</taxon>
        <taxon>Insecta</taxon>
        <taxon>Pterygota</taxon>
        <taxon>Neoptera</taxon>
        <taxon>Endopterygota</taxon>
        <taxon>Hymenoptera</taxon>
        <taxon>Apocrita</taxon>
        <taxon>Aculeata</taxon>
        <taxon>Formicoidea</taxon>
        <taxon>Formicidae</taxon>
        <taxon>Formicinae</taxon>
        <taxon>Lasius</taxon>
        <taxon>Lasius</taxon>
    </lineage>
</organism>
<dbReference type="Pfam" id="PF13976">
    <property type="entry name" value="gag_pre-integrs"/>
    <property type="match status" value="1"/>
</dbReference>
<evidence type="ECO:0000313" key="2">
    <source>
        <dbReference type="EMBL" id="KMQ89262.1"/>
    </source>
</evidence>
<reference evidence="2 3" key="1">
    <citation type="submission" date="2015-04" db="EMBL/GenBank/DDBJ databases">
        <title>Lasius niger genome sequencing.</title>
        <authorList>
            <person name="Konorov E.A."/>
            <person name="Nikitin M.A."/>
            <person name="Kirill M.V."/>
            <person name="Chang P."/>
        </authorList>
    </citation>
    <scope>NUCLEOTIDE SEQUENCE [LARGE SCALE GENOMIC DNA]</scope>
    <source>
        <tissue evidence="2">Whole</tissue>
    </source>
</reference>
<proteinExistence type="predicted"/>
<dbReference type="OrthoDB" id="7614480at2759"/>
<gene>
    <name evidence="2" type="ORF">RF55_11123</name>
</gene>
<dbReference type="PROSITE" id="PS50994">
    <property type="entry name" value="INTEGRASE"/>
    <property type="match status" value="1"/>
</dbReference>
<dbReference type="PaxDb" id="67767-A0A0J7KG57"/>
<dbReference type="Gene3D" id="3.30.420.10">
    <property type="entry name" value="Ribonuclease H-like superfamily/Ribonuclease H"/>
    <property type="match status" value="1"/>
</dbReference>
<keyword evidence="3" id="KW-1185">Reference proteome</keyword>
<dbReference type="InterPro" id="IPR036397">
    <property type="entry name" value="RNaseH_sf"/>
</dbReference>
<name>A0A0J7KG57_LASNI</name>
<dbReference type="InterPro" id="IPR012337">
    <property type="entry name" value="RNaseH-like_sf"/>
</dbReference>
<dbReference type="AlphaFoldDB" id="A0A0J7KG57"/>